<feature type="domain" description="Prepilin type IV endopeptidase peptidase" evidence="2">
    <location>
        <begin position="66"/>
        <end position="168"/>
    </location>
</feature>
<keyword evidence="1" id="KW-1133">Transmembrane helix</keyword>
<evidence type="ECO:0000256" key="1">
    <source>
        <dbReference type="SAM" id="Phobius"/>
    </source>
</evidence>
<keyword evidence="1" id="KW-0812">Transmembrane</keyword>
<comment type="caution">
    <text evidence="3">The sequence shown here is derived from an EMBL/GenBank/DDBJ whole genome shotgun (WGS) entry which is preliminary data.</text>
</comment>
<feature type="transmembrane region" description="Helical" evidence="1">
    <location>
        <begin position="30"/>
        <end position="51"/>
    </location>
</feature>
<evidence type="ECO:0000313" key="3">
    <source>
        <dbReference type="EMBL" id="MDF2258387.1"/>
    </source>
</evidence>
<feature type="transmembrane region" description="Helical" evidence="1">
    <location>
        <begin position="111"/>
        <end position="132"/>
    </location>
</feature>
<keyword evidence="3" id="KW-0378">Hydrolase</keyword>
<keyword evidence="1" id="KW-0472">Membrane</keyword>
<dbReference type="Proteomes" id="UP001220022">
    <property type="component" value="Unassembled WGS sequence"/>
</dbReference>
<dbReference type="Gene3D" id="1.20.120.1220">
    <property type="match status" value="1"/>
</dbReference>
<keyword evidence="4" id="KW-1185">Reference proteome</keyword>
<gene>
    <name evidence="3" type="ORF">P2L57_22490</name>
</gene>
<reference evidence="3 4" key="1">
    <citation type="submission" date="2023-03" db="EMBL/GenBank/DDBJ databases">
        <title>Draft genome sequence of type strain Streptomyces ferralitis JCM 14344.</title>
        <authorList>
            <person name="Klaysubun C."/>
            <person name="Duangmal K."/>
        </authorList>
    </citation>
    <scope>NUCLEOTIDE SEQUENCE [LARGE SCALE GENOMIC DNA]</scope>
    <source>
        <strain evidence="3 4">JCM 14344</strain>
    </source>
</reference>
<feature type="transmembrane region" description="Helical" evidence="1">
    <location>
        <begin position="152"/>
        <end position="176"/>
    </location>
</feature>
<name>A0ABT5Z3I0_9ACTN</name>
<dbReference type="InterPro" id="IPR000045">
    <property type="entry name" value="Prepilin_IV_endopep_pep"/>
</dbReference>
<dbReference type="Pfam" id="PF01478">
    <property type="entry name" value="Peptidase_A24"/>
    <property type="match status" value="1"/>
</dbReference>
<dbReference type="EC" id="3.4.23.43" evidence="3"/>
<feature type="transmembrane region" description="Helical" evidence="1">
    <location>
        <begin position="85"/>
        <end position="104"/>
    </location>
</feature>
<proteinExistence type="predicted"/>
<feature type="transmembrane region" description="Helical" evidence="1">
    <location>
        <begin position="58"/>
        <end position="79"/>
    </location>
</feature>
<dbReference type="GO" id="GO:0004190">
    <property type="term" value="F:aspartic-type endopeptidase activity"/>
    <property type="evidence" value="ECO:0007669"/>
    <property type="project" value="UniProtKB-EC"/>
</dbReference>
<sequence>MIVWLVMGAALGFGARRAAARSIRRDVSYIRVAPPLMLEGATAAIFAVLAWRISSVPVLMAYGSLAAVGVSLAALDVAVRRLPNSLVATAYLVTVGFLIIAALTSQTHGPLLRALVALPIGLILFGLLYILLPGQLGGGDLKLAGVLALALGWWSWTAALTGMLLGWALAAGYVLVLRTARTPPDAGVPLGPFLISGAFIEIILSAYH</sequence>
<dbReference type="EMBL" id="JARHTQ010000015">
    <property type="protein sequence ID" value="MDF2258387.1"/>
    <property type="molecule type" value="Genomic_DNA"/>
</dbReference>
<feature type="transmembrane region" description="Helical" evidence="1">
    <location>
        <begin position="188"/>
        <end position="207"/>
    </location>
</feature>
<organism evidence="3 4">
    <name type="scientific">Streptantibioticus ferralitis</name>
    <dbReference type="NCBI Taxonomy" id="236510"/>
    <lineage>
        <taxon>Bacteria</taxon>
        <taxon>Bacillati</taxon>
        <taxon>Actinomycetota</taxon>
        <taxon>Actinomycetes</taxon>
        <taxon>Kitasatosporales</taxon>
        <taxon>Streptomycetaceae</taxon>
        <taxon>Streptantibioticus</taxon>
    </lineage>
</organism>
<evidence type="ECO:0000313" key="4">
    <source>
        <dbReference type="Proteomes" id="UP001220022"/>
    </source>
</evidence>
<protein>
    <submittedName>
        <fullName evidence="3">Prepilin peptidase</fullName>
        <ecNumber evidence="3">3.4.23.43</ecNumber>
    </submittedName>
</protein>
<evidence type="ECO:0000259" key="2">
    <source>
        <dbReference type="Pfam" id="PF01478"/>
    </source>
</evidence>
<accession>A0ABT5Z3I0</accession>